<organism evidence="2 3">
    <name type="scientific">Astrephomene gubernaculifera</name>
    <dbReference type="NCBI Taxonomy" id="47775"/>
    <lineage>
        <taxon>Eukaryota</taxon>
        <taxon>Viridiplantae</taxon>
        <taxon>Chlorophyta</taxon>
        <taxon>core chlorophytes</taxon>
        <taxon>Chlorophyceae</taxon>
        <taxon>CS clade</taxon>
        <taxon>Chlamydomonadales</taxon>
        <taxon>Astrephomenaceae</taxon>
        <taxon>Astrephomene</taxon>
    </lineage>
</organism>
<reference evidence="2 3" key="1">
    <citation type="journal article" date="2021" name="Sci. Rep.">
        <title>Genome sequencing of the multicellular alga Astrephomene provides insights into convergent evolution of germ-soma differentiation.</title>
        <authorList>
            <person name="Yamashita S."/>
            <person name="Yamamoto K."/>
            <person name="Matsuzaki R."/>
            <person name="Suzuki S."/>
            <person name="Yamaguchi H."/>
            <person name="Hirooka S."/>
            <person name="Minakuchi Y."/>
            <person name="Miyagishima S."/>
            <person name="Kawachi M."/>
            <person name="Toyoda A."/>
            <person name="Nozaki H."/>
        </authorList>
    </citation>
    <scope>NUCLEOTIDE SEQUENCE [LARGE SCALE GENOMIC DNA]</scope>
    <source>
        <strain evidence="2 3">NIES-4017</strain>
    </source>
</reference>
<evidence type="ECO:0000256" key="1">
    <source>
        <dbReference type="SAM" id="MobiDB-lite"/>
    </source>
</evidence>
<dbReference type="GO" id="GO:0070939">
    <property type="term" value="C:Dsl1/NZR complex"/>
    <property type="evidence" value="ECO:0007669"/>
    <property type="project" value="TreeGrafter"/>
</dbReference>
<dbReference type="AlphaFoldDB" id="A0AAD3HLB4"/>
<feature type="compositionally biased region" description="Low complexity" evidence="1">
    <location>
        <begin position="147"/>
        <end position="157"/>
    </location>
</feature>
<accession>A0AAD3HLB4</accession>
<sequence length="319" mass="32483">SLLRRALLAPPPHLAPGCPPTAVLPYLGDTHLAIAVLLPSPPPSSSFASTSEPPPGDDGSRGGGGAALKLLEGLRGGGGGCDGDGTAGGTDLPYAQLQRVVAMECYCHCLRALLPAGGGSGAERLALMQQPLGALLEQVRQLLPQEAPAAQGSAPAAAAPPPDPERAHAAAAAVLAAGVLAAARDSRLVRQHVPHVDAAQFCGGDSTYRRQAILQQAALAGQTEAAALQQSASPPAPQQSGRELLAQARQLAAVYGVDPWDVELQYTCALITSAPAVTDELRATVHACTAPSTEQQHLPPLLLSRPLPLLSHLASAVYP</sequence>
<dbReference type="Proteomes" id="UP001054857">
    <property type="component" value="Unassembled WGS sequence"/>
</dbReference>
<dbReference type="GO" id="GO:0000149">
    <property type="term" value="F:SNARE binding"/>
    <property type="evidence" value="ECO:0007669"/>
    <property type="project" value="TreeGrafter"/>
</dbReference>
<proteinExistence type="predicted"/>
<feature type="non-terminal residue" evidence="2">
    <location>
        <position position="319"/>
    </location>
</feature>
<feature type="non-terminal residue" evidence="2">
    <location>
        <position position="1"/>
    </location>
</feature>
<dbReference type="EMBL" id="BMAR01000008">
    <property type="protein sequence ID" value="GFR44555.1"/>
    <property type="molecule type" value="Genomic_DNA"/>
</dbReference>
<dbReference type="PANTHER" id="PTHR15922">
    <property type="entry name" value="NEUROBLASTOMA-AMPLIFIED SEQUENCE"/>
    <property type="match status" value="1"/>
</dbReference>
<gene>
    <name evidence="2" type="ORF">Agub_g5826</name>
</gene>
<name>A0AAD3HLB4_9CHLO</name>
<dbReference type="PANTHER" id="PTHR15922:SF2">
    <property type="entry name" value="NBAS SUBUNIT OF NRZ TETHERING COMPLEX"/>
    <property type="match status" value="1"/>
</dbReference>
<comment type="caution">
    <text evidence="2">The sequence shown here is derived from an EMBL/GenBank/DDBJ whole genome shotgun (WGS) entry which is preliminary data.</text>
</comment>
<feature type="region of interest" description="Disordered" evidence="1">
    <location>
        <begin position="43"/>
        <end position="69"/>
    </location>
</feature>
<dbReference type="GO" id="GO:0006890">
    <property type="term" value="P:retrograde vesicle-mediated transport, Golgi to endoplasmic reticulum"/>
    <property type="evidence" value="ECO:0007669"/>
    <property type="project" value="TreeGrafter"/>
</dbReference>
<feature type="region of interest" description="Disordered" evidence="1">
    <location>
        <begin position="147"/>
        <end position="168"/>
    </location>
</feature>
<evidence type="ECO:0000313" key="3">
    <source>
        <dbReference type="Proteomes" id="UP001054857"/>
    </source>
</evidence>
<protein>
    <submittedName>
        <fullName evidence="2">Uncharacterized protein</fullName>
    </submittedName>
</protein>
<evidence type="ECO:0000313" key="2">
    <source>
        <dbReference type="EMBL" id="GFR44555.1"/>
    </source>
</evidence>
<keyword evidence="3" id="KW-1185">Reference proteome</keyword>